<reference evidence="2 4" key="1">
    <citation type="journal article" date="2018" name="Genome Announc.">
        <title>Complete genomes of two Megasphaera elsdenii strains, NCIMB 702410 and ATCC 25940.</title>
        <authorList>
            <person name="Hatmaker E.A."/>
            <person name="O'Dell K."/>
            <person name="Riley L.A."/>
            <person name="Klingeman D.M."/>
            <person name="Guss A.M."/>
        </authorList>
    </citation>
    <scope>NUCLEOTIDE SEQUENCE [LARGE SCALE GENOMIC DNA]</scope>
    <source>
        <strain evidence="2 4">NCIMB702410</strain>
    </source>
</reference>
<name>A0A1M6S1Z0_MEGEL</name>
<feature type="chain" id="PRO_5041600060" evidence="1">
    <location>
        <begin position="23"/>
        <end position="146"/>
    </location>
</feature>
<accession>A0A1M6S1Z0</accession>
<keyword evidence="1" id="KW-0732">Signal</keyword>
<evidence type="ECO:0000313" key="2">
    <source>
        <dbReference type="EMBL" id="AVO27424.1"/>
    </source>
</evidence>
<dbReference type="RefSeq" id="WP_022498319.1">
    <property type="nucleotide sequence ID" value="NZ_AP031433.1"/>
</dbReference>
<proteinExistence type="predicted"/>
<dbReference type="Proteomes" id="UP000238358">
    <property type="component" value="Chromosome"/>
</dbReference>
<dbReference type="OrthoDB" id="1628885at2"/>
<feature type="signal peptide" evidence="1">
    <location>
        <begin position="1"/>
        <end position="22"/>
    </location>
</feature>
<evidence type="ECO:0000313" key="3">
    <source>
        <dbReference type="EMBL" id="NMK38681.1"/>
    </source>
</evidence>
<evidence type="ECO:0000313" key="4">
    <source>
        <dbReference type="Proteomes" id="UP000238358"/>
    </source>
</evidence>
<dbReference type="EMBL" id="JABBJH010000005">
    <property type="protein sequence ID" value="NMK38681.1"/>
    <property type="molecule type" value="Genomic_DNA"/>
</dbReference>
<sequence>MLKKIATLAVTFACLFSFMASATFLDDNPRFVQVGHNDTTESYIDMNTIQSVRYDPPYYIIRATVVTYDYANNTVQGYDNNFFYNFKAQTVKTQTLGDVSYDLQGNVLSTSALPNPEVKTTDRLSVNGHAANRAFRTCYDMNFFQE</sequence>
<evidence type="ECO:0000256" key="1">
    <source>
        <dbReference type="SAM" id="SignalP"/>
    </source>
</evidence>
<dbReference type="EMBL" id="CP027569">
    <property type="protein sequence ID" value="AVO27424.1"/>
    <property type="molecule type" value="Genomic_DNA"/>
</dbReference>
<organism evidence="3 5">
    <name type="scientific">Megasphaera elsdenii</name>
    <dbReference type="NCBI Taxonomy" id="907"/>
    <lineage>
        <taxon>Bacteria</taxon>
        <taxon>Bacillati</taxon>
        <taxon>Bacillota</taxon>
        <taxon>Negativicutes</taxon>
        <taxon>Veillonellales</taxon>
        <taxon>Veillonellaceae</taxon>
        <taxon>Megasphaera</taxon>
    </lineage>
</organism>
<dbReference type="AlphaFoldDB" id="A0A1M6S1Z0"/>
<reference evidence="3 5" key="2">
    <citation type="submission" date="2020-04" db="EMBL/GenBank/DDBJ databases">
        <authorList>
            <person name="Hitch T.C.A."/>
            <person name="Wylensek D."/>
            <person name="Clavel T."/>
        </authorList>
    </citation>
    <scope>NUCLEOTIDE SEQUENCE [LARGE SCALE GENOMIC DNA]</scope>
    <source>
        <strain evidence="3 5">WCA-386-APC-2A</strain>
    </source>
</reference>
<dbReference type="Proteomes" id="UP000536773">
    <property type="component" value="Unassembled WGS sequence"/>
</dbReference>
<protein>
    <submittedName>
        <fullName evidence="3">Uncharacterized protein</fullName>
    </submittedName>
</protein>
<gene>
    <name evidence="2" type="ORF">C6Y28_07340</name>
    <name evidence="3" type="ORF">HG933_04705</name>
</gene>
<evidence type="ECO:0000313" key="5">
    <source>
        <dbReference type="Proteomes" id="UP000536773"/>
    </source>
</evidence>